<keyword evidence="5" id="KW-1185">Reference proteome</keyword>
<dbReference type="Pfam" id="PF02616">
    <property type="entry name" value="SMC_ScpA"/>
    <property type="match status" value="1"/>
</dbReference>
<keyword evidence="3" id="KW-0963">Cytoplasm</keyword>
<dbReference type="GO" id="GO:0007059">
    <property type="term" value="P:chromosome segregation"/>
    <property type="evidence" value="ECO:0007669"/>
    <property type="project" value="UniProtKB-UniRule"/>
</dbReference>
<organism evidence="4 5">
    <name type="scientific">Alicyclobacillus cellulosilyticus</name>
    <dbReference type="NCBI Taxonomy" id="1003997"/>
    <lineage>
        <taxon>Bacteria</taxon>
        <taxon>Bacillati</taxon>
        <taxon>Bacillota</taxon>
        <taxon>Bacilli</taxon>
        <taxon>Bacillales</taxon>
        <taxon>Alicyclobacillaceae</taxon>
        <taxon>Alicyclobacillus</taxon>
    </lineage>
</organism>
<comment type="subunit">
    <text evidence="3">Component of a cohesin-like complex composed of ScpA, ScpB and the Smc homodimer, in which ScpA and ScpB bind to the head domain of Smc. The presence of the three proteins is required for the association of the complex with DNA.</text>
</comment>
<reference evidence="4" key="1">
    <citation type="journal article" date="2014" name="Int. J. Syst. Evol. Microbiol.">
        <title>Complete genome sequence of Corynebacterium casei LMG S-19264T (=DSM 44701T), isolated from a smear-ripened cheese.</title>
        <authorList>
            <consortium name="US DOE Joint Genome Institute (JGI-PGF)"/>
            <person name="Walter F."/>
            <person name="Albersmeier A."/>
            <person name="Kalinowski J."/>
            <person name="Ruckert C."/>
        </authorList>
    </citation>
    <scope>NUCLEOTIDE SEQUENCE</scope>
    <source>
        <strain evidence="4">JCM 18487</strain>
    </source>
</reference>
<name>A0A917NEW4_9BACL</name>
<protein>
    <recommendedName>
        <fullName evidence="2 3">Segregation and condensation protein A</fullName>
    </recommendedName>
</protein>
<evidence type="ECO:0000313" key="5">
    <source>
        <dbReference type="Proteomes" id="UP000637695"/>
    </source>
</evidence>
<gene>
    <name evidence="3 4" type="primary">scpA</name>
    <name evidence="4" type="ORF">GCM10010885_01470</name>
</gene>
<keyword evidence="3" id="KW-0131">Cell cycle</keyword>
<comment type="subcellular location">
    <subcellularLocation>
        <location evidence="3">Cytoplasm</location>
    </subcellularLocation>
    <text evidence="3">Associated with two foci at the outer edges of the nucleoid region in young cells, and at four foci within both cell halves in older cells.</text>
</comment>
<proteinExistence type="inferred from homology"/>
<accession>A0A917NEW4</accession>
<comment type="caution">
    <text evidence="4">The sequence shown here is derived from an EMBL/GenBank/DDBJ whole genome shotgun (WGS) entry which is preliminary data.</text>
</comment>
<dbReference type="GO" id="GO:0006260">
    <property type="term" value="P:DNA replication"/>
    <property type="evidence" value="ECO:0007669"/>
    <property type="project" value="UniProtKB-UniRule"/>
</dbReference>
<dbReference type="Gene3D" id="6.10.250.2410">
    <property type="match status" value="1"/>
</dbReference>
<sequence>MAVEVVLENFSGPLDLLLHLVRKQEVDIREISISDITEQYLSYLRTMEELSLEIASEFVVMAATLLAIKSRMLLPRPQPAKEEVPEEDPREALIAQLMAYQRVKWAAEELRARYAARSLVYARDPLDLSPYRAQPAPSLTGVTLWDLLDAYRRWMARRPKPEPVAAMRGHVVSVEEMMERMIRLLRRAGRLPFYALLRSAHSRSEIVSGFLALLELMKAQVVRCLQPHPFGEIEVVLAETAGCVV</sequence>
<dbReference type="AlphaFoldDB" id="A0A917NEW4"/>
<dbReference type="RefSeq" id="WP_188880567.1">
    <property type="nucleotide sequence ID" value="NZ_BMOY01000002.1"/>
</dbReference>
<comment type="function">
    <text evidence="3">Participates in chromosomal partition during cell division. May act via the formation of a condensin-like complex containing Smc and ScpB that pull DNA away from mid-cell into both cell halves.</text>
</comment>
<dbReference type="Proteomes" id="UP000637695">
    <property type="component" value="Unassembled WGS sequence"/>
</dbReference>
<dbReference type="Gene3D" id="1.10.10.580">
    <property type="entry name" value="Structural maintenance of chromosome 1. Chain E"/>
    <property type="match status" value="1"/>
</dbReference>
<evidence type="ECO:0000256" key="2">
    <source>
        <dbReference type="ARBA" id="ARBA00044777"/>
    </source>
</evidence>
<keyword evidence="1 3" id="KW-0159">Chromosome partition</keyword>
<dbReference type="HAMAP" id="MF_01805">
    <property type="entry name" value="ScpA"/>
    <property type="match status" value="1"/>
</dbReference>
<evidence type="ECO:0000313" key="4">
    <source>
        <dbReference type="EMBL" id="GGI95545.1"/>
    </source>
</evidence>
<dbReference type="GO" id="GO:0051301">
    <property type="term" value="P:cell division"/>
    <property type="evidence" value="ECO:0007669"/>
    <property type="project" value="UniProtKB-KW"/>
</dbReference>
<dbReference type="EMBL" id="BMOY01000002">
    <property type="protein sequence ID" value="GGI95545.1"/>
    <property type="molecule type" value="Genomic_DNA"/>
</dbReference>
<comment type="similarity">
    <text evidence="3">Belongs to the ScpA family.</text>
</comment>
<reference evidence="4" key="2">
    <citation type="submission" date="2020-09" db="EMBL/GenBank/DDBJ databases">
        <authorList>
            <person name="Sun Q."/>
            <person name="Ohkuma M."/>
        </authorList>
    </citation>
    <scope>NUCLEOTIDE SEQUENCE</scope>
    <source>
        <strain evidence="4">JCM 18487</strain>
    </source>
</reference>
<evidence type="ECO:0000256" key="1">
    <source>
        <dbReference type="ARBA" id="ARBA00022829"/>
    </source>
</evidence>
<dbReference type="InterPro" id="IPR003768">
    <property type="entry name" value="ScpA"/>
</dbReference>
<evidence type="ECO:0000256" key="3">
    <source>
        <dbReference type="HAMAP-Rule" id="MF_01805"/>
    </source>
</evidence>
<dbReference type="PANTHER" id="PTHR33969:SF2">
    <property type="entry name" value="SEGREGATION AND CONDENSATION PROTEIN A"/>
    <property type="match status" value="1"/>
</dbReference>
<dbReference type="GO" id="GO:0005737">
    <property type="term" value="C:cytoplasm"/>
    <property type="evidence" value="ECO:0007669"/>
    <property type="project" value="UniProtKB-SubCell"/>
</dbReference>
<dbReference type="InterPro" id="IPR023093">
    <property type="entry name" value="ScpA-like_C"/>
</dbReference>
<dbReference type="PANTHER" id="PTHR33969">
    <property type="entry name" value="SEGREGATION AND CONDENSATION PROTEIN A"/>
    <property type="match status" value="1"/>
</dbReference>
<keyword evidence="3" id="KW-0132">Cell division</keyword>